<organism evidence="1 2">
    <name type="scientific">Riccia fluitans</name>
    <dbReference type="NCBI Taxonomy" id="41844"/>
    <lineage>
        <taxon>Eukaryota</taxon>
        <taxon>Viridiplantae</taxon>
        <taxon>Streptophyta</taxon>
        <taxon>Embryophyta</taxon>
        <taxon>Marchantiophyta</taxon>
        <taxon>Marchantiopsida</taxon>
        <taxon>Marchantiidae</taxon>
        <taxon>Marchantiales</taxon>
        <taxon>Ricciaceae</taxon>
        <taxon>Riccia</taxon>
    </lineage>
</organism>
<sequence length="83" mass="9056">MFPGGTCTRLRCAMYIMLPETTTTCAYLSFDFRSHSTFCGSRQTEIGGCAALGLMNGEMLVALTSLQPRMEWKMPACDATSGE</sequence>
<proteinExistence type="predicted"/>
<dbReference type="Proteomes" id="UP001605036">
    <property type="component" value="Unassembled WGS sequence"/>
</dbReference>
<reference evidence="1 2" key="1">
    <citation type="submission" date="2024-09" db="EMBL/GenBank/DDBJ databases">
        <title>Chromosome-scale assembly of Riccia fluitans.</title>
        <authorList>
            <person name="Paukszto L."/>
            <person name="Sawicki J."/>
            <person name="Karawczyk K."/>
            <person name="Piernik-Szablinska J."/>
            <person name="Szczecinska M."/>
            <person name="Mazdziarz M."/>
        </authorList>
    </citation>
    <scope>NUCLEOTIDE SEQUENCE [LARGE SCALE GENOMIC DNA]</scope>
    <source>
        <strain evidence="1">Rf_01</strain>
        <tissue evidence="1">Aerial parts of the thallus</tissue>
    </source>
</reference>
<name>A0ABD1ZNP3_9MARC</name>
<accession>A0ABD1ZNP3</accession>
<comment type="caution">
    <text evidence="1">The sequence shown here is derived from an EMBL/GenBank/DDBJ whole genome shotgun (WGS) entry which is preliminary data.</text>
</comment>
<protein>
    <submittedName>
        <fullName evidence="1">Uncharacterized protein</fullName>
    </submittedName>
</protein>
<dbReference type="EMBL" id="JBHFFA010000001">
    <property type="protein sequence ID" value="KAL2652998.1"/>
    <property type="molecule type" value="Genomic_DNA"/>
</dbReference>
<keyword evidence="2" id="KW-1185">Reference proteome</keyword>
<evidence type="ECO:0000313" key="1">
    <source>
        <dbReference type="EMBL" id="KAL2652998.1"/>
    </source>
</evidence>
<evidence type="ECO:0000313" key="2">
    <source>
        <dbReference type="Proteomes" id="UP001605036"/>
    </source>
</evidence>
<gene>
    <name evidence="1" type="ORF">R1flu_021126</name>
</gene>
<dbReference type="AlphaFoldDB" id="A0ABD1ZNP3"/>